<dbReference type="GO" id="GO:0031106">
    <property type="term" value="P:septin ring organization"/>
    <property type="evidence" value="ECO:0007669"/>
    <property type="project" value="TreeGrafter"/>
</dbReference>
<dbReference type="CDD" id="cd05992">
    <property type="entry name" value="PB1"/>
    <property type="match status" value="1"/>
</dbReference>
<dbReference type="Pfam" id="PF00621">
    <property type="entry name" value="RhoGEF"/>
    <property type="match status" value="1"/>
</dbReference>
<feature type="compositionally biased region" description="Polar residues" evidence="2">
    <location>
        <begin position="791"/>
        <end position="807"/>
    </location>
</feature>
<dbReference type="GO" id="GO:0005634">
    <property type="term" value="C:nucleus"/>
    <property type="evidence" value="ECO:0007669"/>
    <property type="project" value="TreeGrafter"/>
</dbReference>
<proteinExistence type="predicted"/>
<dbReference type="Proteomes" id="UP000757232">
    <property type="component" value="Unassembled WGS sequence"/>
</dbReference>
<dbReference type="Pfam" id="PF15411">
    <property type="entry name" value="PH_10"/>
    <property type="match status" value="1"/>
</dbReference>
<evidence type="ECO:0000256" key="1">
    <source>
        <dbReference type="SAM" id="Coils"/>
    </source>
</evidence>
<dbReference type="InterPro" id="IPR035899">
    <property type="entry name" value="DBL_dom_sf"/>
</dbReference>
<dbReference type="SMART" id="SM00325">
    <property type="entry name" value="RhoGEF"/>
    <property type="match status" value="1"/>
</dbReference>
<dbReference type="Gene3D" id="2.30.29.30">
    <property type="entry name" value="Pleckstrin-homology domain (PH domain)/Phosphotyrosine-binding domain (PTB)"/>
    <property type="match status" value="1"/>
</dbReference>
<evidence type="ECO:0000256" key="2">
    <source>
        <dbReference type="SAM" id="MobiDB-lite"/>
    </source>
</evidence>
<dbReference type="SUPFAM" id="SSF50729">
    <property type="entry name" value="PH domain-like"/>
    <property type="match status" value="1"/>
</dbReference>
<dbReference type="GO" id="GO:0005737">
    <property type="term" value="C:cytoplasm"/>
    <property type="evidence" value="ECO:0007669"/>
    <property type="project" value="TreeGrafter"/>
</dbReference>
<dbReference type="Gene3D" id="3.10.20.90">
    <property type="entry name" value="Phosphatidylinositol 3-kinase Catalytic Subunit, Chain A, domain 1"/>
    <property type="match status" value="1"/>
</dbReference>
<dbReference type="InterPro" id="IPR053026">
    <property type="entry name" value="CDC42_GEF"/>
</dbReference>
<dbReference type="InterPro" id="IPR033511">
    <property type="entry name" value="Cdc24/Scd1_PH_dom"/>
</dbReference>
<dbReference type="PROSITE" id="PS50010">
    <property type="entry name" value="DH_2"/>
    <property type="match status" value="1"/>
</dbReference>
<keyword evidence="6" id="KW-1185">Reference proteome</keyword>
<protein>
    <submittedName>
        <fullName evidence="5">Uncharacterized protein</fullName>
    </submittedName>
</protein>
<feature type="compositionally biased region" description="Polar residues" evidence="2">
    <location>
        <begin position="861"/>
        <end position="891"/>
    </location>
</feature>
<comment type="caution">
    <text evidence="5">The sequence shown here is derived from an EMBL/GenBank/DDBJ whole genome shotgun (WGS) entry which is preliminary data.</text>
</comment>
<dbReference type="AlphaFoldDB" id="A0A9Q5HVR5"/>
<feature type="compositionally biased region" description="Low complexity" evidence="2">
    <location>
        <begin position="842"/>
        <end position="860"/>
    </location>
</feature>
<dbReference type="InterPro" id="IPR011993">
    <property type="entry name" value="PH-like_dom_sf"/>
</dbReference>
<organism evidence="5 6">
    <name type="scientific">Sanghuangporus baumii</name>
    <name type="common">Phellinus baumii</name>
    <dbReference type="NCBI Taxonomy" id="108892"/>
    <lineage>
        <taxon>Eukaryota</taxon>
        <taxon>Fungi</taxon>
        <taxon>Dikarya</taxon>
        <taxon>Basidiomycota</taxon>
        <taxon>Agaricomycotina</taxon>
        <taxon>Agaricomycetes</taxon>
        <taxon>Hymenochaetales</taxon>
        <taxon>Hymenochaetaceae</taxon>
        <taxon>Sanghuangporus</taxon>
    </lineage>
</organism>
<dbReference type="Gene3D" id="1.20.900.10">
    <property type="entry name" value="Dbl homology (DH) domain"/>
    <property type="match status" value="1"/>
</dbReference>
<dbReference type="InterPro" id="IPR001849">
    <property type="entry name" value="PH_domain"/>
</dbReference>
<dbReference type="GO" id="GO:0000935">
    <property type="term" value="C:division septum"/>
    <property type="evidence" value="ECO:0007669"/>
    <property type="project" value="TreeGrafter"/>
</dbReference>
<feature type="compositionally biased region" description="Basic and acidic residues" evidence="2">
    <location>
        <begin position="690"/>
        <end position="707"/>
    </location>
</feature>
<dbReference type="SUPFAM" id="SSF48065">
    <property type="entry name" value="DBL homology domain (DH-domain)"/>
    <property type="match status" value="1"/>
</dbReference>
<evidence type="ECO:0000313" key="5">
    <source>
        <dbReference type="EMBL" id="OCB86903.1"/>
    </source>
</evidence>
<feature type="region of interest" description="Disordered" evidence="2">
    <location>
        <begin position="466"/>
        <end position="489"/>
    </location>
</feature>
<feature type="region of interest" description="Disordered" evidence="2">
    <location>
        <begin position="558"/>
        <end position="626"/>
    </location>
</feature>
<feature type="compositionally biased region" description="Pro residues" evidence="2">
    <location>
        <begin position="815"/>
        <end position="827"/>
    </location>
</feature>
<feature type="domain" description="PB1" evidence="4">
    <location>
        <begin position="909"/>
        <end position="991"/>
    </location>
</feature>
<dbReference type="SUPFAM" id="SSF51197">
    <property type="entry name" value="Clavaminate synthase-like"/>
    <property type="match status" value="1"/>
</dbReference>
<name>A0A9Q5HVR5_SANBA</name>
<gene>
    <name evidence="5" type="ORF">A7U60_g6076</name>
</gene>
<evidence type="ECO:0000259" key="3">
    <source>
        <dbReference type="PROSITE" id="PS50010"/>
    </source>
</evidence>
<keyword evidence="1" id="KW-0175">Coiled coil</keyword>
<evidence type="ECO:0000313" key="6">
    <source>
        <dbReference type="Proteomes" id="UP000757232"/>
    </source>
</evidence>
<dbReference type="InterPro" id="IPR010481">
    <property type="entry name" value="Cdc24/Scd1_N"/>
</dbReference>
<feature type="compositionally biased region" description="Polar residues" evidence="2">
    <location>
        <begin position="590"/>
        <end position="610"/>
    </location>
</feature>
<dbReference type="CDD" id="cd00160">
    <property type="entry name" value="RhoGEF"/>
    <property type="match status" value="1"/>
</dbReference>
<feature type="region of interest" description="Disordered" evidence="2">
    <location>
        <begin position="667"/>
        <end position="891"/>
    </location>
</feature>
<accession>A0A9Q5HVR5</accession>
<dbReference type="Gene3D" id="2.60.120.620">
    <property type="entry name" value="q2cbj1_9rhob like domain"/>
    <property type="match status" value="1"/>
</dbReference>
<dbReference type="InterPro" id="IPR053793">
    <property type="entry name" value="PB1-like"/>
</dbReference>
<dbReference type="Pfam" id="PF05721">
    <property type="entry name" value="PhyH"/>
    <property type="match status" value="1"/>
</dbReference>
<dbReference type="InterPro" id="IPR000219">
    <property type="entry name" value="DH_dom"/>
</dbReference>
<dbReference type="FunFam" id="2.30.29.30:FF:000365">
    <property type="entry name" value="Related to CDC24-GTP/GDP exchange factor for Cdc42p"/>
    <property type="match status" value="1"/>
</dbReference>
<feature type="coiled-coil region" evidence="1">
    <location>
        <begin position="371"/>
        <end position="401"/>
    </location>
</feature>
<dbReference type="SMART" id="SM00233">
    <property type="entry name" value="PH"/>
    <property type="match status" value="1"/>
</dbReference>
<dbReference type="PANTHER" id="PTHR47339:SF1">
    <property type="entry name" value="CELL DIVISION CONTROL PROTEIN 24"/>
    <property type="match status" value="1"/>
</dbReference>
<dbReference type="GO" id="GO:0043332">
    <property type="term" value="C:mating projection tip"/>
    <property type="evidence" value="ECO:0007669"/>
    <property type="project" value="TreeGrafter"/>
</dbReference>
<sequence>MSAAAVAGRKKSVISTAGLQIDTPVAHNTFLNKSAASSTSLYQQCSQLRARLLRIHSFPAYFAVGLGSETRTSVDPVTQLWDCFALGVPLCFLHNLLPNVAPINNVETNPESIDVQNSKAAKKAIVHFAMAIGNNPDLFDTSEQFTATQLLDRSTTEGFVKVVNCVTRLVDRLPDDCFQEAPPVSPPALLPSHESTDSLINPDSPMHSTPANAQENARNNIIREIVETERKYVQDLEHMQKYANALNATSAIDQDTIHLLFPGLSKLLDFQRRFLIKLEGVAELPWKEQRWGLHFIENENEFSVYEPYCANYSEAMDILLTVESNLMTVNLINAKSELPAFLIKPVQRICKYPLLLESLVKAAANTDYPYFEELEKGLEAAKRIADRINEAQRRSENAQTVASLEARVEDWKGHHLNNFGELILEDIFMVMKMDIDREYHVFLFEKIILCCKEVLPTANGGTIRKSSKSNSILKKQPMPTPGGPGLSRKKNTPLLLKGRIFLNNVTHTRRSVTPGPQYSLQVWWRGDDDNEYFTLRCRSEEQLNKWETAINALIARTQARRGSEPQRNATVQANSTNPSQLRHLDMARKLSSTSNQSVMSPISGPSSTTRRYPPTSFDYDDHRSRESSVSNGAYFAAAAATAGPSGYPQDVDHGYDDYDEYQYGSYYASSSGRGTPIGTRRGNVAQSMVQERETNGAYDRPRARTEDQDGATLRQWRKNGPPMPPPPPPPVGALPNPLLHGRPPAPSRMTSDASDMSFGPGIASRPLPTLRSKFSANRLNSHYDSNENDRTVTTLNRAPSRPTMRSRSASQPSAYHPPPPSQPPPLPKSNWAEISKGSVMDSSSSNKRGSGSSESTGESSDYSPHSASPITPYGSSDSSLPGTTLRPSRSQVYLQKPSSVVPQGMGVPLVKVKVYFLDDIFAIQVPKTIEYEELVEKVGKKIRLCGPRRDDGPLKVKYIDEDGDMVSLGSTEDVQMAFDSMQSSNQFDRDGYLCIRQFLSPEQTHELLNRAKQLLDEFDIENHPKTKFTTGDDNHVGDDYFLTSGDKIRFFLEEDAVDARGKLTRDKAKAVNKIGHALHELDPAFRKVTLENDRVKSLVCDLKFHKDPVALQSMVITKQPQIGGEVNEHNDSSFLYTDPPTALGFWFALEKCTAENGALSFLPGSHKTAPITKRFVRLPGGGTGFEELVPISEAPPKPQGKYVLETCEPGDLVIIHGSVLHKSERNLSPFTRFAYTFHMIESPPHVVYDEKNWLQPTKEMPFSKVLA</sequence>
<dbReference type="SUPFAM" id="SSF54277">
    <property type="entry name" value="CAD &amp; PB1 domains"/>
    <property type="match status" value="1"/>
</dbReference>
<reference evidence="5" key="1">
    <citation type="submission" date="2016-06" db="EMBL/GenBank/DDBJ databases">
        <title>Draft Genome sequence of the fungus Inonotus baumii.</title>
        <authorList>
            <person name="Zhu H."/>
            <person name="Lin W."/>
        </authorList>
    </citation>
    <scope>NUCLEOTIDE SEQUENCE</scope>
    <source>
        <strain evidence="5">821</strain>
    </source>
</reference>
<dbReference type="EMBL" id="LNZH02000198">
    <property type="protein sequence ID" value="OCB86903.1"/>
    <property type="molecule type" value="Genomic_DNA"/>
</dbReference>
<feature type="compositionally biased region" description="Pro residues" evidence="2">
    <location>
        <begin position="721"/>
        <end position="732"/>
    </location>
</feature>
<evidence type="ECO:0000259" key="4">
    <source>
        <dbReference type="PROSITE" id="PS51745"/>
    </source>
</evidence>
<dbReference type="GO" id="GO:0005085">
    <property type="term" value="F:guanyl-nucleotide exchange factor activity"/>
    <property type="evidence" value="ECO:0007669"/>
    <property type="project" value="InterPro"/>
</dbReference>
<dbReference type="GO" id="GO:0030010">
    <property type="term" value="P:establishment of cell polarity"/>
    <property type="evidence" value="ECO:0007669"/>
    <property type="project" value="TreeGrafter"/>
</dbReference>
<dbReference type="PROSITE" id="PS51745">
    <property type="entry name" value="PB1"/>
    <property type="match status" value="1"/>
</dbReference>
<feature type="compositionally biased region" description="Polar residues" evidence="2">
    <location>
        <begin position="565"/>
        <end position="580"/>
    </location>
</feature>
<dbReference type="InterPro" id="IPR000270">
    <property type="entry name" value="PB1_dom"/>
</dbReference>
<dbReference type="PANTHER" id="PTHR47339">
    <property type="entry name" value="CELL DIVISION CONTROL PROTEIN 24"/>
    <property type="match status" value="1"/>
</dbReference>
<feature type="domain" description="DH" evidence="3">
    <location>
        <begin position="217"/>
        <end position="391"/>
    </location>
</feature>
<dbReference type="OrthoDB" id="1594986at2759"/>
<feature type="compositionally biased region" description="Polar residues" evidence="2">
    <location>
        <begin position="772"/>
        <end position="783"/>
    </location>
</feature>
<dbReference type="InterPro" id="IPR008775">
    <property type="entry name" value="Phytyl_CoA_dOase-like"/>
</dbReference>
<dbReference type="CDD" id="cd13246">
    <property type="entry name" value="PH_Scd1"/>
    <property type="match status" value="1"/>
</dbReference>
<dbReference type="SMART" id="SM00666">
    <property type="entry name" value="PB1"/>
    <property type="match status" value="1"/>
</dbReference>
<dbReference type="Pfam" id="PF06395">
    <property type="entry name" value="CDC24"/>
    <property type="match status" value="1"/>
</dbReference>